<organism evidence="9 10">
    <name type="scientific">Corynebacterium spheniscorum</name>
    <dbReference type="NCBI Taxonomy" id="185761"/>
    <lineage>
        <taxon>Bacteria</taxon>
        <taxon>Bacillati</taxon>
        <taxon>Actinomycetota</taxon>
        <taxon>Actinomycetes</taxon>
        <taxon>Mycobacteriales</taxon>
        <taxon>Corynebacteriaceae</taxon>
        <taxon>Corynebacterium</taxon>
    </lineage>
</organism>
<keyword evidence="4 7" id="KW-0665">Pyrimidine biosynthesis</keyword>
<evidence type="ECO:0000256" key="1">
    <source>
        <dbReference type="ARBA" id="ARBA00004861"/>
    </source>
</evidence>
<dbReference type="OrthoDB" id="9808470at2"/>
<dbReference type="EMBL" id="FOPJ01000009">
    <property type="protein sequence ID" value="SFG65936.1"/>
    <property type="molecule type" value="Genomic_DNA"/>
</dbReference>
<keyword evidence="10" id="KW-1185">Reference proteome</keyword>
<evidence type="ECO:0000256" key="5">
    <source>
        <dbReference type="ARBA" id="ARBA00023239"/>
    </source>
</evidence>
<sequence length="281" mass="29330">MSAPSSTPHLTFGAQLSQLAEHRGGRLCVGIDPHPQLLRDWGVKDDVDGLKEFSERCATAFADAVALVKPQVAFYERFGSAGFAVLESTIAQLKEGGALVVADAKRGDIGSTMAGYASAWLADESPLCCDALTVSPYLGVGALDPVLKLAEEKNRGVFILAATSNPEAIELQSQGDKGSIAQQVVDEVARHNAQHAPSAGNLGVVVGATLKNPPKLAKLNGPVLMPGVGAQGAGAEDIARIGRGVENYCFPNVSRAILAAGPDPRKLYDAARNFAQDYPIS</sequence>
<dbReference type="InterPro" id="IPR018089">
    <property type="entry name" value="OMPdecase_AS"/>
</dbReference>
<reference evidence="9 10" key="1">
    <citation type="submission" date="2016-10" db="EMBL/GenBank/DDBJ databases">
        <authorList>
            <person name="de Groot N.N."/>
        </authorList>
    </citation>
    <scope>NUCLEOTIDE SEQUENCE [LARGE SCALE GENOMIC DNA]</scope>
    <source>
        <strain>J11</strain>
        <strain evidence="10">PG 39</strain>
    </source>
</reference>
<dbReference type="SUPFAM" id="SSF51366">
    <property type="entry name" value="Ribulose-phoshate binding barrel"/>
    <property type="match status" value="1"/>
</dbReference>
<feature type="active site" description="Proton donor" evidence="7">
    <location>
        <position position="105"/>
    </location>
</feature>
<dbReference type="UniPathway" id="UPA00070">
    <property type="reaction ID" value="UER00120"/>
</dbReference>
<comment type="catalytic activity">
    <reaction evidence="6 7">
        <text>orotidine 5'-phosphate + H(+) = UMP + CO2</text>
        <dbReference type="Rhea" id="RHEA:11596"/>
        <dbReference type="ChEBI" id="CHEBI:15378"/>
        <dbReference type="ChEBI" id="CHEBI:16526"/>
        <dbReference type="ChEBI" id="CHEBI:57538"/>
        <dbReference type="ChEBI" id="CHEBI:57865"/>
        <dbReference type="EC" id="4.1.1.23"/>
    </reaction>
</comment>
<dbReference type="InterPro" id="IPR013785">
    <property type="entry name" value="Aldolase_TIM"/>
</dbReference>
<dbReference type="SMART" id="SM00934">
    <property type="entry name" value="OMPdecase"/>
    <property type="match status" value="1"/>
</dbReference>
<dbReference type="GO" id="GO:0004590">
    <property type="term" value="F:orotidine-5'-phosphate decarboxylase activity"/>
    <property type="evidence" value="ECO:0007669"/>
    <property type="project" value="UniProtKB-UniRule"/>
</dbReference>
<dbReference type="PROSITE" id="PS00156">
    <property type="entry name" value="OMPDECASE"/>
    <property type="match status" value="1"/>
</dbReference>
<evidence type="ECO:0000313" key="10">
    <source>
        <dbReference type="Proteomes" id="UP000199065"/>
    </source>
</evidence>
<dbReference type="PANTHER" id="PTHR43375:SF1">
    <property type="entry name" value="OROTIDINE 5'-PHOSPHATE DECARBOXYLASE"/>
    <property type="match status" value="1"/>
</dbReference>
<dbReference type="NCBIfam" id="TIGR02127">
    <property type="entry name" value="pyrF_sub2"/>
    <property type="match status" value="1"/>
</dbReference>
<dbReference type="Pfam" id="PF00215">
    <property type="entry name" value="OMPdecase"/>
    <property type="match status" value="1"/>
</dbReference>
<dbReference type="PANTHER" id="PTHR43375">
    <property type="entry name" value="OROTIDINE 5'-PHOSPHATE DECARBOXYLASE"/>
    <property type="match status" value="1"/>
</dbReference>
<accession>A0A1I2TTU5</accession>
<dbReference type="Proteomes" id="UP000199065">
    <property type="component" value="Unassembled WGS sequence"/>
</dbReference>
<evidence type="ECO:0000313" key="9">
    <source>
        <dbReference type="EMBL" id="SFG65936.1"/>
    </source>
</evidence>
<evidence type="ECO:0000256" key="7">
    <source>
        <dbReference type="HAMAP-Rule" id="MF_01215"/>
    </source>
</evidence>
<evidence type="ECO:0000256" key="2">
    <source>
        <dbReference type="ARBA" id="ARBA00008847"/>
    </source>
</evidence>
<proteinExistence type="inferred from homology"/>
<evidence type="ECO:0000256" key="3">
    <source>
        <dbReference type="ARBA" id="ARBA00022793"/>
    </source>
</evidence>
<protein>
    <recommendedName>
        <fullName evidence="7">Orotidine 5'-phosphate decarboxylase</fullName>
        <ecNumber evidence="7">4.1.1.23</ecNumber>
    </recommendedName>
    <alternativeName>
        <fullName evidence="7">OMP decarboxylase</fullName>
        <shortName evidence="7">OMPDCase</shortName>
        <shortName evidence="7">OMPdecase</shortName>
    </alternativeName>
</protein>
<dbReference type="EC" id="4.1.1.23" evidence="7"/>
<dbReference type="HAMAP" id="MF_01215">
    <property type="entry name" value="OMPdecase_type2"/>
    <property type="match status" value="1"/>
</dbReference>
<evidence type="ECO:0000256" key="6">
    <source>
        <dbReference type="ARBA" id="ARBA00049157"/>
    </source>
</evidence>
<dbReference type="InterPro" id="IPR001754">
    <property type="entry name" value="OMPdeCOase_dom"/>
</dbReference>
<dbReference type="AlphaFoldDB" id="A0A1I2TTU5"/>
<feature type="domain" description="Orotidine 5'-phosphate decarboxylase" evidence="8">
    <location>
        <begin position="26"/>
        <end position="271"/>
    </location>
</feature>
<keyword evidence="5 7" id="KW-0456">Lyase</keyword>
<name>A0A1I2TTU5_9CORY</name>
<dbReference type="InterPro" id="IPR011060">
    <property type="entry name" value="RibuloseP-bd_barrel"/>
</dbReference>
<dbReference type="GO" id="GO:0006207">
    <property type="term" value="P:'de novo' pyrimidine nucleobase biosynthetic process"/>
    <property type="evidence" value="ECO:0007669"/>
    <property type="project" value="InterPro"/>
</dbReference>
<dbReference type="CDD" id="cd04725">
    <property type="entry name" value="OMP_decarboxylase_like"/>
    <property type="match status" value="1"/>
</dbReference>
<dbReference type="Gene3D" id="3.20.20.70">
    <property type="entry name" value="Aldolase class I"/>
    <property type="match status" value="1"/>
</dbReference>
<dbReference type="InterPro" id="IPR011995">
    <property type="entry name" value="OMPdecase_type-2"/>
</dbReference>
<gene>
    <name evidence="7" type="primary">pyrF</name>
    <name evidence="9" type="ORF">SAMN05660282_01541</name>
</gene>
<dbReference type="GO" id="GO:0044205">
    <property type="term" value="P:'de novo' UMP biosynthetic process"/>
    <property type="evidence" value="ECO:0007669"/>
    <property type="project" value="UniProtKB-UniRule"/>
</dbReference>
<evidence type="ECO:0000259" key="8">
    <source>
        <dbReference type="SMART" id="SM00934"/>
    </source>
</evidence>
<dbReference type="STRING" id="185761.SAMN05660282_01541"/>
<dbReference type="RefSeq" id="WP_092286099.1">
    <property type="nucleotide sequence ID" value="NZ_FOPJ01000009.1"/>
</dbReference>
<comment type="similarity">
    <text evidence="2 7">Belongs to the OMP decarboxylase family. Type 2 subfamily.</text>
</comment>
<keyword evidence="3 7" id="KW-0210">Decarboxylase</keyword>
<comment type="pathway">
    <text evidence="1 7">Pyrimidine metabolism; UMP biosynthesis via de novo pathway; UMP from orotate: step 2/2.</text>
</comment>
<evidence type="ECO:0000256" key="4">
    <source>
        <dbReference type="ARBA" id="ARBA00022975"/>
    </source>
</evidence>